<organism evidence="2 3">
    <name type="scientific">Anaeromyxobacter oryzae</name>
    <dbReference type="NCBI Taxonomy" id="2918170"/>
    <lineage>
        <taxon>Bacteria</taxon>
        <taxon>Pseudomonadati</taxon>
        <taxon>Myxococcota</taxon>
        <taxon>Myxococcia</taxon>
        <taxon>Myxococcales</taxon>
        <taxon>Cystobacterineae</taxon>
        <taxon>Anaeromyxobacteraceae</taxon>
        <taxon>Anaeromyxobacter</taxon>
    </lineage>
</organism>
<dbReference type="InterPro" id="IPR037523">
    <property type="entry name" value="VOC_core"/>
</dbReference>
<protein>
    <submittedName>
        <fullName evidence="2">Glyoxalase</fullName>
    </submittedName>
</protein>
<evidence type="ECO:0000313" key="2">
    <source>
        <dbReference type="EMBL" id="BDG02671.1"/>
    </source>
</evidence>
<dbReference type="Pfam" id="PF00903">
    <property type="entry name" value="Glyoxalase"/>
    <property type="match status" value="2"/>
</dbReference>
<dbReference type="EMBL" id="AP025591">
    <property type="protein sequence ID" value="BDG02671.1"/>
    <property type="molecule type" value="Genomic_DNA"/>
</dbReference>
<dbReference type="InterPro" id="IPR029068">
    <property type="entry name" value="Glyas_Bleomycin-R_OHBP_Dase"/>
</dbReference>
<reference evidence="3" key="1">
    <citation type="journal article" date="2022" name="Int. J. Syst. Evol. Microbiol.">
        <title>Anaeromyxobacter oryzae sp. nov., Anaeromyxobacter diazotrophicus sp. nov. and Anaeromyxobacter paludicola sp. nov., isolated from paddy soils.</title>
        <authorList>
            <person name="Itoh H."/>
            <person name="Xu Z."/>
            <person name="Mise K."/>
            <person name="Masuda Y."/>
            <person name="Ushijima N."/>
            <person name="Hayakawa C."/>
            <person name="Shiratori Y."/>
            <person name="Senoo K."/>
        </authorList>
    </citation>
    <scope>NUCLEOTIDE SEQUENCE [LARGE SCALE GENOMIC DNA]</scope>
    <source>
        <strain evidence="3">Red232</strain>
    </source>
</reference>
<dbReference type="SUPFAM" id="SSF54593">
    <property type="entry name" value="Glyoxalase/Bleomycin resistance protein/Dihydroxybiphenyl dioxygenase"/>
    <property type="match status" value="2"/>
</dbReference>
<accession>A0ABN6MQF2</accession>
<dbReference type="InterPro" id="IPR052164">
    <property type="entry name" value="Anthracycline_SecMetBiosynth"/>
</dbReference>
<dbReference type="Proteomes" id="UP001162891">
    <property type="component" value="Chromosome"/>
</dbReference>
<dbReference type="PROSITE" id="PS51819">
    <property type="entry name" value="VOC"/>
    <property type="match status" value="2"/>
</dbReference>
<dbReference type="RefSeq" id="WP_248360359.1">
    <property type="nucleotide sequence ID" value="NZ_AP025591.1"/>
</dbReference>
<evidence type="ECO:0000313" key="3">
    <source>
        <dbReference type="Proteomes" id="UP001162891"/>
    </source>
</evidence>
<dbReference type="PANTHER" id="PTHR33993">
    <property type="entry name" value="GLYOXALASE-RELATED"/>
    <property type="match status" value="1"/>
</dbReference>
<gene>
    <name evidence="2" type="ORF">AMOR_16670</name>
</gene>
<feature type="domain" description="VOC" evidence="1">
    <location>
        <begin position="8"/>
        <end position="124"/>
    </location>
</feature>
<evidence type="ECO:0000259" key="1">
    <source>
        <dbReference type="PROSITE" id="PS51819"/>
    </source>
</evidence>
<name>A0ABN6MQF2_9BACT</name>
<keyword evidence="3" id="KW-1185">Reference proteome</keyword>
<dbReference type="PANTHER" id="PTHR33993:SF14">
    <property type="entry name" value="GB|AAF24581.1"/>
    <property type="match status" value="1"/>
</dbReference>
<dbReference type="CDD" id="cd07247">
    <property type="entry name" value="SgaA_N_like"/>
    <property type="match status" value="2"/>
</dbReference>
<dbReference type="InterPro" id="IPR004360">
    <property type="entry name" value="Glyas_Fos-R_dOase_dom"/>
</dbReference>
<feature type="domain" description="VOC" evidence="1">
    <location>
        <begin position="138"/>
        <end position="254"/>
    </location>
</feature>
<proteinExistence type="predicted"/>
<dbReference type="Gene3D" id="3.10.180.10">
    <property type="entry name" value="2,3-Dihydroxybiphenyl 1,2-Dioxygenase, domain 1"/>
    <property type="match status" value="2"/>
</dbReference>
<sequence>MATGNEGLFVWYEHLTRDAQATIAFYSDVVGWKTQPFGDGGDYVMWVGSQGPLGGVMRLPDEAAGAGARPHWMAHVQVEDVDATAALTRKLGGQIHKEPTDIPTVGRFAVIADPQGASLSVFRPNGSMPPHDPSKDGEFCWNELLTSDSAAASRFYSGLFAWKILEEMDMGPMGTYRVFGLGERRLGGMMTTPREAPMPPTWLFYVGTSDLDAAIGRATSKGAKIMNGPMDVPGGGRIAQLMDPQGAAFALHQAPRK</sequence>